<gene>
    <name evidence="2" type="ORF">SAMN05443999_107118</name>
</gene>
<accession>A0A1H7SJ19</accession>
<name>A0A1H7SJ19_9RHOB</name>
<evidence type="ECO:0000313" key="3">
    <source>
        <dbReference type="Proteomes" id="UP000199582"/>
    </source>
</evidence>
<dbReference type="STRING" id="1287727.SAMN05443999_107118"/>
<dbReference type="AlphaFoldDB" id="A0A1H7SJ19"/>
<evidence type="ECO:0000313" key="2">
    <source>
        <dbReference type="EMBL" id="SEL71437.1"/>
    </source>
</evidence>
<dbReference type="Pfam" id="PF06527">
    <property type="entry name" value="TniQ"/>
    <property type="match status" value="1"/>
</dbReference>
<dbReference type="EMBL" id="FOAG01000007">
    <property type="protein sequence ID" value="SEL71437.1"/>
    <property type="molecule type" value="Genomic_DNA"/>
</dbReference>
<dbReference type="InterPro" id="IPR009492">
    <property type="entry name" value="TniQ"/>
</dbReference>
<reference evidence="2 3" key="1">
    <citation type="submission" date="2016-10" db="EMBL/GenBank/DDBJ databases">
        <authorList>
            <person name="de Groot N.N."/>
        </authorList>
    </citation>
    <scope>NUCLEOTIDE SEQUENCE [LARGE SCALE GENOMIC DNA]</scope>
    <source>
        <strain evidence="2 3">DSM 100674</strain>
    </source>
</reference>
<evidence type="ECO:0000259" key="1">
    <source>
        <dbReference type="Pfam" id="PF06527"/>
    </source>
</evidence>
<proteinExistence type="predicted"/>
<dbReference type="Proteomes" id="UP000199582">
    <property type="component" value="Unassembled WGS sequence"/>
</dbReference>
<keyword evidence="3" id="KW-1185">Reference proteome</keyword>
<protein>
    <submittedName>
        <fullName evidence="2">TniQ protein</fullName>
    </submittedName>
</protein>
<feature type="domain" description="TniQ" evidence="1">
    <location>
        <begin position="25"/>
        <end position="133"/>
    </location>
</feature>
<organism evidence="2 3">
    <name type="scientific">Roseovarius azorensis</name>
    <dbReference type="NCBI Taxonomy" id="1287727"/>
    <lineage>
        <taxon>Bacteria</taxon>
        <taxon>Pseudomonadati</taxon>
        <taxon>Pseudomonadota</taxon>
        <taxon>Alphaproteobacteria</taxon>
        <taxon>Rhodobacterales</taxon>
        <taxon>Roseobacteraceae</taxon>
        <taxon>Roseovarius</taxon>
    </lineage>
</organism>
<sequence length="279" mass="30630">MVASRVRWAAAREVPGVKPRPLPKTVAPLPDELLSGWLSRLAAANYCNDAELLAHIEIDTRHGAALDFDVEAADAEKISIAARVDPDTVQSMTFRAMTKMEMMLTAQVPFQSCPECSRRGLSLRHWRRSWAFDCQFCGTLLVRSLAKPGDEKLPEKLIDRARCGAGLLEHAATSNRPNLLRRAMRAVTFGMSLKAVRGDPLFALQSPRPEVRLFCLAAIAAAQSRPLIKAAISSAGADDYVRIALLRAFEREPRLLAAVDHVAQQRARSTGPKTAESHS</sequence>